<dbReference type="GO" id="GO:0005576">
    <property type="term" value="C:extracellular region"/>
    <property type="evidence" value="ECO:0007669"/>
    <property type="project" value="UniProtKB-SubCell"/>
</dbReference>
<dbReference type="AlphaFoldDB" id="A0A9W7SLY5"/>
<dbReference type="GO" id="GO:0006508">
    <property type="term" value="P:proteolysis"/>
    <property type="evidence" value="ECO:0007669"/>
    <property type="project" value="UniProtKB-KW"/>
</dbReference>
<organism evidence="12 13">
    <name type="scientific">Teratosphaeria destructans</name>
    <dbReference type="NCBI Taxonomy" id="418781"/>
    <lineage>
        <taxon>Eukaryota</taxon>
        <taxon>Fungi</taxon>
        <taxon>Dikarya</taxon>
        <taxon>Ascomycota</taxon>
        <taxon>Pezizomycotina</taxon>
        <taxon>Dothideomycetes</taxon>
        <taxon>Dothideomycetidae</taxon>
        <taxon>Mycosphaerellales</taxon>
        <taxon>Teratosphaeriaceae</taxon>
        <taxon>Teratosphaeria</taxon>
    </lineage>
</organism>
<sequence length="700" mass="76082">MRLPFLLSLLAFIGGDLVAARAVPNSHVVHEKLDLPSTRWIKRDRVAPHVKVPVRIGLKQNQDALSKAQDWLMDVSHPSSDNFGHHWTQDEVIEAFAPHEDSVATVKQWISSVLGEKPITHSDNKAWLAFDATVSELEALVHAQFHEAHHEASGRAMISCDQYHVPEHVTEHIDYITPGVKGVQVETAELRKRDKRGRKGTAGWKAPKWRPAPWVPGNQSDLADCDVAITPACIQALYEFKPLDPHAEISKSNSMGIFEEGDFCKSNEQKCLVDSSVLNVFFVAKKPRLEMNDLLVVAWPMQLDLNLFFSNFTKYIPNASASSSAMDSIDGGEAPVAAADAGGESDLDFQLAIPIIYPQTTTLYQTDDLYYAEGYSPNATGIFNTFLDAIDGSYCTYSAYGETGDDPTLDPSYPDPNGYKGQLMCGVYKPTNVISISYGEQEQDLPAYYQKRQCNEFLKLGLQGVSIFVASGDTGVGGLPGDGTANGCLRNGTVFSPTQPNSCPWLTNVGATKVYPGHTVFEPESAANDPAGHPYHSAYSSGGGFSNIFPIPSYQSSAIATYFDDHDPPYPYYYDGQYNSSAGLYNRNGRGIPDVAANGDNIAIYLEGEATLEGGTSAASPIFAALVTRINEERIKIGRGPVGFINPTLYSHPEVLNDIVNGTNPGCGTDGFSCVPGWDPVTGLGTPNYPKMLALFLSLP</sequence>
<feature type="binding site" evidence="8">
    <location>
        <position position="659"/>
    </location>
    <ligand>
        <name>Ca(2+)</name>
        <dbReference type="ChEBI" id="CHEBI:29108"/>
    </ligand>
</feature>
<evidence type="ECO:0000256" key="7">
    <source>
        <dbReference type="ARBA" id="ARBA00023145"/>
    </source>
</evidence>
<keyword evidence="13" id="KW-1185">Reference proteome</keyword>
<feature type="signal peptide" evidence="10">
    <location>
        <begin position="1"/>
        <end position="22"/>
    </location>
</feature>
<dbReference type="PANTHER" id="PTHR14218:SF19">
    <property type="entry name" value="SERINE PROTEASE AORO, PUTATIVE (AFU_ORTHOLOGUE AFUA_6G10250)-RELATED"/>
    <property type="match status" value="1"/>
</dbReference>
<protein>
    <submittedName>
        <fullName evidence="12">Aorsin</fullName>
    </submittedName>
</protein>
<dbReference type="GO" id="GO:0046872">
    <property type="term" value="F:metal ion binding"/>
    <property type="evidence" value="ECO:0007669"/>
    <property type="project" value="UniProtKB-UniRule"/>
</dbReference>
<keyword evidence="6 8" id="KW-0106">Calcium</keyword>
<comment type="subcellular location">
    <subcellularLocation>
        <location evidence="1">Secreted</location>
        <location evidence="1">Extracellular space</location>
    </subcellularLocation>
</comment>
<dbReference type="Pfam" id="PF09286">
    <property type="entry name" value="Pro-kuma_activ"/>
    <property type="match status" value="1"/>
</dbReference>
<comment type="cofactor">
    <cofactor evidence="8">
        <name>Ca(2+)</name>
        <dbReference type="ChEBI" id="CHEBI:29108"/>
    </cofactor>
    <text evidence="8">Binds 1 Ca(2+) ion per subunit.</text>
</comment>
<dbReference type="Proteomes" id="UP001138500">
    <property type="component" value="Unassembled WGS sequence"/>
</dbReference>
<feature type="active site" description="Charge relay system" evidence="8">
    <location>
        <position position="617"/>
    </location>
</feature>
<evidence type="ECO:0000256" key="6">
    <source>
        <dbReference type="ARBA" id="ARBA00022837"/>
    </source>
</evidence>
<dbReference type="Gene3D" id="3.40.50.200">
    <property type="entry name" value="Peptidase S8/S53 domain"/>
    <property type="match status" value="1"/>
</dbReference>
<feature type="binding site" evidence="8">
    <location>
        <position position="679"/>
    </location>
    <ligand>
        <name>Ca(2+)</name>
        <dbReference type="ChEBI" id="CHEBI:29108"/>
    </ligand>
</feature>
<evidence type="ECO:0000256" key="5">
    <source>
        <dbReference type="ARBA" id="ARBA00022825"/>
    </source>
</evidence>
<reference evidence="12 13" key="1">
    <citation type="journal article" date="2018" name="IMA Fungus">
        <title>IMA Genome-F 10: Nine draft genome sequences of Claviceps purpurea s.lat., including C. arundinis, C. humidiphila, and C. cf. spartinae, pseudomolecules for the pitch canker pathogen Fusarium circinatum, draft genome of Davidsoniella eucalypti, Grosmannia galeiformis, Quambalaria eucalypti, and Teratosphaeria destructans.</title>
        <authorList>
            <person name="Wingfield B.D."/>
            <person name="Liu M."/>
            <person name="Nguyen H.D."/>
            <person name="Lane F.A."/>
            <person name="Morgan S.W."/>
            <person name="De Vos L."/>
            <person name="Wilken P.M."/>
            <person name="Duong T.A."/>
            <person name="Aylward J."/>
            <person name="Coetzee M.P."/>
            <person name="Dadej K."/>
            <person name="De Beer Z.W."/>
            <person name="Findlay W."/>
            <person name="Havenga M."/>
            <person name="Kolarik M."/>
            <person name="Menzies J.G."/>
            <person name="Naidoo K."/>
            <person name="Pochopski O."/>
            <person name="Shoukouhi P."/>
            <person name="Santana Q.C."/>
            <person name="Seifert K.A."/>
            <person name="Soal N."/>
            <person name="Steenkamp E.T."/>
            <person name="Tatham C.T."/>
            <person name="van der Nest M.A."/>
            <person name="Wingfield M.J."/>
        </authorList>
    </citation>
    <scope>NUCLEOTIDE SEQUENCE [LARGE SCALE GENOMIC DNA]</scope>
    <source>
        <strain evidence="12">CMW44962</strain>
    </source>
</reference>
<evidence type="ECO:0000256" key="9">
    <source>
        <dbReference type="SAM" id="MobiDB-lite"/>
    </source>
</evidence>
<feature type="active site" description="Charge relay system" evidence="8">
    <location>
        <position position="344"/>
    </location>
</feature>
<dbReference type="SUPFAM" id="SSF52743">
    <property type="entry name" value="Subtilisin-like"/>
    <property type="match status" value="1"/>
</dbReference>
<feature type="region of interest" description="Disordered" evidence="9">
    <location>
        <begin position="191"/>
        <end position="210"/>
    </location>
</feature>
<feature type="binding site" evidence="8">
    <location>
        <position position="677"/>
    </location>
    <ligand>
        <name>Ca(2+)</name>
        <dbReference type="ChEBI" id="CHEBI:29108"/>
    </ligand>
</feature>
<dbReference type="InterPro" id="IPR015366">
    <property type="entry name" value="S53_propep"/>
</dbReference>
<evidence type="ECO:0000313" key="13">
    <source>
        <dbReference type="Proteomes" id="UP001138500"/>
    </source>
</evidence>
<keyword evidence="3 8" id="KW-0479">Metal-binding</keyword>
<dbReference type="CDD" id="cd04056">
    <property type="entry name" value="Peptidases_S53"/>
    <property type="match status" value="1"/>
</dbReference>
<accession>A0A9W7SLY5</accession>
<evidence type="ECO:0000256" key="2">
    <source>
        <dbReference type="ARBA" id="ARBA00022670"/>
    </source>
</evidence>
<keyword evidence="5 8" id="KW-0720">Serine protease</keyword>
<dbReference type="SUPFAM" id="SSF54897">
    <property type="entry name" value="Protease propeptides/inhibitors"/>
    <property type="match status" value="1"/>
</dbReference>
<dbReference type="OrthoDB" id="409122at2759"/>
<keyword evidence="4 8" id="KW-0378">Hydrolase</keyword>
<keyword evidence="2 8" id="KW-0645">Protease</keyword>
<name>A0A9W7SLY5_9PEZI</name>
<dbReference type="GO" id="GO:0008240">
    <property type="term" value="F:tripeptidyl-peptidase activity"/>
    <property type="evidence" value="ECO:0007669"/>
    <property type="project" value="TreeGrafter"/>
</dbReference>
<evidence type="ECO:0000256" key="3">
    <source>
        <dbReference type="ARBA" id="ARBA00022723"/>
    </source>
</evidence>
<feature type="domain" description="Peptidase S53" evidence="11">
    <location>
        <begin position="228"/>
        <end position="699"/>
    </location>
</feature>
<dbReference type="SMART" id="SM00944">
    <property type="entry name" value="Pro-kuma_activ"/>
    <property type="match status" value="1"/>
</dbReference>
<dbReference type="InterPro" id="IPR030400">
    <property type="entry name" value="Sedolisin_dom"/>
</dbReference>
<evidence type="ECO:0000256" key="1">
    <source>
        <dbReference type="ARBA" id="ARBA00004239"/>
    </source>
</evidence>
<keyword evidence="10" id="KW-0732">Signal</keyword>
<evidence type="ECO:0000256" key="4">
    <source>
        <dbReference type="ARBA" id="ARBA00022801"/>
    </source>
</evidence>
<dbReference type="GO" id="GO:0004252">
    <property type="term" value="F:serine-type endopeptidase activity"/>
    <property type="evidence" value="ECO:0007669"/>
    <property type="project" value="UniProtKB-UniRule"/>
</dbReference>
<dbReference type="PANTHER" id="PTHR14218">
    <property type="entry name" value="PROTEASE S8 TRIPEPTIDYL PEPTIDASE I CLN2"/>
    <property type="match status" value="1"/>
</dbReference>
<feature type="active site" description="Charge relay system" evidence="8">
    <location>
        <position position="348"/>
    </location>
</feature>
<dbReference type="CDD" id="cd11377">
    <property type="entry name" value="Pro-peptidase_S53"/>
    <property type="match status" value="1"/>
</dbReference>
<dbReference type="EMBL" id="RIBY02002201">
    <property type="protein sequence ID" value="KAH9822837.1"/>
    <property type="molecule type" value="Genomic_DNA"/>
</dbReference>
<dbReference type="InterPro" id="IPR050819">
    <property type="entry name" value="Tripeptidyl-peptidase_I"/>
</dbReference>
<evidence type="ECO:0000256" key="8">
    <source>
        <dbReference type="PROSITE-ProRule" id="PRU01032"/>
    </source>
</evidence>
<evidence type="ECO:0000256" key="10">
    <source>
        <dbReference type="SAM" id="SignalP"/>
    </source>
</evidence>
<evidence type="ECO:0000313" key="12">
    <source>
        <dbReference type="EMBL" id="KAH9822837.1"/>
    </source>
</evidence>
<dbReference type="PROSITE" id="PS51695">
    <property type="entry name" value="SEDOLISIN"/>
    <property type="match status" value="1"/>
</dbReference>
<comment type="caution">
    <text evidence="12">The sequence shown here is derived from an EMBL/GenBank/DDBJ whole genome shotgun (WGS) entry which is preliminary data.</text>
</comment>
<feature type="chain" id="PRO_5040780932" evidence="10">
    <location>
        <begin position="23"/>
        <end position="700"/>
    </location>
</feature>
<keyword evidence="7" id="KW-0865">Zymogen</keyword>
<gene>
    <name evidence="12" type="ORF">Tdes44962_MAKER04670</name>
</gene>
<feature type="binding site" evidence="8">
    <location>
        <position position="658"/>
    </location>
    <ligand>
        <name>Ca(2+)</name>
        <dbReference type="ChEBI" id="CHEBI:29108"/>
    </ligand>
</feature>
<proteinExistence type="predicted"/>
<dbReference type="InterPro" id="IPR036852">
    <property type="entry name" value="Peptidase_S8/S53_dom_sf"/>
</dbReference>
<evidence type="ECO:0000259" key="11">
    <source>
        <dbReference type="PROSITE" id="PS51695"/>
    </source>
</evidence>
<reference evidence="12 13" key="2">
    <citation type="journal article" date="2021" name="Curr. Genet.">
        <title>Genetic response to nitrogen starvation in the aggressive Eucalyptus foliar pathogen Teratosphaeria destructans.</title>
        <authorList>
            <person name="Havenga M."/>
            <person name="Wingfield B.D."/>
            <person name="Wingfield M.J."/>
            <person name="Dreyer L.L."/>
            <person name="Roets F."/>
            <person name="Aylward J."/>
        </authorList>
    </citation>
    <scope>NUCLEOTIDE SEQUENCE [LARGE SCALE GENOMIC DNA]</scope>
    <source>
        <strain evidence="12">CMW44962</strain>
    </source>
</reference>